<evidence type="ECO:0000256" key="8">
    <source>
        <dbReference type="ARBA" id="ARBA00023221"/>
    </source>
</evidence>
<evidence type="ECO:0000313" key="13">
    <source>
        <dbReference type="Proteomes" id="UP000228380"/>
    </source>
</evidence>
<dbReference type="AlphaFoldDB" id="A0A8B8J079"/>
<reference evidence="14 15" key="1">
    <citation type="submission" date="2025-04" db="UniProtKB">
        <authorList>
            <consortium name="RefSeq"/>
        </authorList>
    </citation>
    <scope>IDENTIFICATION</scope>
    <source>
        <tissue evidence="14 15">Young leaves</tissue>
    </source>
</reference>
<keyword evidence="5" id="KW-0444">Lipid biosynthesis</keyword>
<comment type="similarity">
    <text evidence="9 10 11">Belongs to the class I-like SAM-binding methyltransferase superfamily. Erg6/SMT family.</text>
</comment>
<keyword evidence="7" id="KW-1207">Sterol metabolism</keyword>
<dbReference type="InterPro" id="IPR013216">
    <property type="entry name" value="Methyltransf_11"/>
</dbReference>
<dbReference type="GeneID" id="103696989"/>
<keyword evidence="6" id="KW-0756">Sterol biosynthesis</keyword>
<comment type="pathway">
    <text evidence="1">Steroid biosynthesis; sterol biosynthesis.</text>
</comment>
<evidence type="ECO:0000256" key="11">
    <source>
        <dbReference type="RuleBase" id="RU362025"/>
    </source>
</evidence>
<evidence type="ECO:0000259" key="12">
    <source>
        <dbReference type="PROSITE" id="PS51685"/>
    </source>
</evidence>
<evidence type="ECO:0000256" key="1">
    <source>
        <dbReference type="ARBA" id="ARBA00004938"/>
    </source>
</evidence>
<dbReference type="PROSITE" id="PS51685">
    <property type="entry name" value="SAM_MT_ERG6_SMT"/>
    <property type="match status" value="1"/>
</dbReference>
<dbReference type="CDD" id="cd02440">
    <property type="entry name" value="AdoMet_MTases"/>
    <property type="match status" value="1"/>
</dbReference>
<keyword evidence="3 10" id="KW-0808">Transferase</keyword>
<dbReference type="RefSeq" id="XP_038971761.1">
    <property type="nucleotide sequence ID" value="XM_039115833.1"/>
</dbReference>
<dbReference type="Pfam" id="PF08498">
    <property type="entry name" value="Sterol_MT_C"/>
    <property type="match status" value="1"/>
</dbReference>
<keyword evidence="8" id="KW-0753">Steroid metabolism</keyword>
<evidence type="ECO:0000256" key="3">
    <source>
        <dbReference type="ARBA" id="ARBA00022679"/>
    </source>
</evidence>
<dbReference type="PANTHER" id="PTHR44068:SF1">
    <property type="entry name" value="HYPOTHETICAL LOC100005854"/>
    <property type="match status" value="1"/>
</dbReference>
<dbReference type="Proteomes" id="UP000228380">
    <property type="component" value="Unplaced"/>
</dbReference>
<protein>
    <recommendedName>
        <fullName evidence="11">Methyltransferase</fullName>
        <ecNumber evidence="11">2.1.1.-</ecNumber>
    </recommendedName>
</protein>
<dbReference type="SUPFAM" id="SSF53335">
    <property type="entry name" value="S-adenosyl-L-methionine-dependent methyltransferases"/>
    <property type="match status" value="1"/>
</dbReference>
<dbReference type="Gene3D" id="3.40.50.150">
    <property type="entry name" value="Vaccinia Virus protein VP39"/>
    <property type="match status" value="1"/>
</dbReference>
<evidence type="ECO:0000256" key="6">
    <source>
        <dbReference type="ARBA" id="ARBA00023011"/>
    </source>
</evidence>
<evidence type="ECO:0000256" key="9">
    <source>
        <dbReference type="ARBA" id="ARBA00038188"/>
    </source>
</evidence>
<keyword evidence="5" id="KW-0443">Lipid metabolism</keyword>
<name>A0A8B8J079_PHODC</name>
<sequence>MSGALDLAFAVGGSIDKKGVKSAVEQYENYHGYFGGDEETRKANYNDMVSKYYDLSTSFYEYGWGESFHFANSFASITGLCNCEYQIRRGKELNQLAGLSESCNMVMGDFMKMPFPDNTFDAIYAIEATCHAPDVLGCYKEIYRALKPGQCFAAYEWCLTDHFDPTNESHQKTKALIELGDGLPDIRTTNQCLEALRLAGFEVVWAKDFALDSPVPWYLPLDPRRLSMTSFRLTAVGRVITKTIVKTLEFVHLAPEGSGIVSSVLEKAAEGLVEGGRKEIFTPNYFFLARKPL</sequence>
<dbReference type="EC" id="2.1.1.-" evidence="11"/>
<dbReference type="GO" id="GO:0005783">
    <property type="term" value="C:endoplasmic reticulum"/>
    <property type="evidence" value="ECO:0007669"/>
    <property type="project" value="TreeGrafter"/>
</dbReference>
<evidence type="ECO:0000256" key="7">
    <source>
        <dbReference type="ARBA" id="ARBA00023166"/>
    </source>
</evidence>
<organism evidence="13 14">
    <name type="scientific">Phoenix dactylifera</name>
    <name type="common">Date palm</name>
    <dbReference type="NCBI Taxonomy" id="42345"/>
    <lineage>
        <taxon>Eukaryota</taxon>
        <taxon>Viridiplantae</taxon>
        <taxon>Streptophyta</taxon>
        <taxon>Embryophyta</taxon>
        <taxon>Tracheophyta</taxon>
        <taxon>Spermatophyta</taxon>
        <taxon>Magnoliopsida</taxon>
        <taxon>Liliopsida</taxon>
        <taxon>Arecaceae</taxon>
        <taxon>Coryphoideae</taxon>
        <taxon>Phoeniceae</taxon>
        <taxon>Phoenix</taxon>
    </lineage>
</organism>
<evidence type="ECO:0000256" key="2">
    <source>
        <dbReference type="ARBA" id="ARBA00022603"/>
    </source>
</evidence>
<dbReference type="RefSeq" id="XP_026656887.1">
    <property type="nucleotide sequence ID" value="XM_026801086.2"/>
</dbReference>
<evidence type="ECO:0000313" key="15">
    <source>
        <dbReference type="RefSeq" id="XP_038971761.1"/>
    </source>
</evidence>
<dbReference type="GO" id="GO:0016126">
    <property type="term" value="P:sterol biosynthetic process"/>
    <property type="evidence" value="ECO:0007669"/>
    <property type="project" value="UniProtKB-UniPathway"/>
</dbReference>
<dbReference type="InterPro" id="IPR030384">
    <property type="entry name" value="MeTrfase_SMT"/>
</dbReference>
<evidence type="ECO:0000313" key="14">
    <source>
        <dbReference type="RefSeq" id="XP_026656887.1"/>
    </source>
</evidence>
<dbReference type="GO" id="GO:0003838">
    <property type="term" value="F:sterol 24-C-methyltransferase activity"/>
    <property type="evidence" value="ECO:0007669"/>
    <property type="project" value="TreeGrafter"/>
</dbReference>
<keyword evidence="2 10" id="KW-0489">Methyltransferase</keyword>
<dbReference type="InterPro" id="IPR013705">
    <property type="entry name" value="Sterol_MeTrfase_C"/>
</dbReference>
<dbReference type="InterPro" id="IPR029063">
    <property type="entry name" value="SAM-dependent_MTases_sf"/>
</dbReference>
<dbReference type="GO" id="GO:0032259">
    <property type="term" value="P:methylation"/>
    <property type="evidence" value="ECO:0007669"/>
    <property type="project" value="UniProtKB-KW"/>
</dbReference>
<evidence type="ECO:0000256" key="4">
    <source>
        <dbReference type="ARBA" id="ARBA00022691"/>
    </source>
</evidence>
<dbReference type="PANTHER" id="PTHR44068">
    <property type="entry name" value="ZGC:194242"/>
    <property type="match status" value="1"/>
</dbReference>
<accession>A0A8B8J079</accession>
<dbReference type="Pfam" id="PF08241">
    <property type="entry name" value="Methyltransf_11"/>
    <property type="match status" value="1"/>
</dbReference>
<keyword evidence="5" id="KW-0752">Steroid biosynthesis</keyword>
<dbReference type="InterPro" id="IPR050447">
    <property type="entry name" value="Erg6_SMT_methyltransf"/>
</dbReference>
<gene>
    <name evidence="14" type="primary">LOC103696989</name>
    <name evidence="15" type="synonym">LOC120104527</name>
</gene>
<feature type="domain" description="SAM-dependent methyltransferase Erg6/SMT-type" evidence="12">
    <location>
        <begin position="77"/>
        <end position="292"/>
    </location>
</feature>
<proteinExistence type="inferred from homology"/>
<keyword evidence="4 10" id="KW-0949">S-adenosyl-L-methionine</keyword>
<evidence type="ECO:0000256" key="5">
    <source>
        <dbReference type="ARBA" id="ARBA00022955"/>
    </source>
</evidence>
<dbReference type="UniPathway" id="UPA00766"/>
<evidence type="ECO:0000256" key="10">
    <source>
        <dbReference type="PROSITE-ProRule" id="PRU01022"/>
    </source>
</evidence>
<keyword evidence="13" id="KW-1185">Reference proteome</keyword>